<gene>
    <name evidence="2" type="ORF">IQ247_00890</name>
</gene>
<dbReference type="Proteomes" id="UP000620559">
    <property type="component" value="Unassembled WGS sequence"/>
</dbReference>
<dbReference type="PANTHER" id="PTHR34107:SF7">
    <property type="entry name" value="SLR2092 PROTEIN"/>
    <property type="match status" value="1"/>
</dbReference>
<evidence type="ECO:0000259" key="1">
    <source>
        <dbReference type="Pfam" id="PF05685"/>
    </source>
</evidence>
<sequence length="189" mass="21251">MNSIALNIPKLDTQGFKELCSANEDLQLERASTGEVIIMAPTYPWTGKKNSSITALLWLWNDNTNLGISFDSSTGFTLPNGAVYSPDASWVSNQKWDELTQKQREEEFSPLAPDFVVELRSSSDSLKKLQNKMAEYIDNGVRLGWLIDPKNKIVEIYRPGKEVEILNSPQTVSGEDVLPGFELNLIKIW</sequence>
<dbReference type="EMBL" id="JADEWL010000002">
    <property type="protein sequence ID" value="MBE9211288.1"/>
    <property type="molecule type" value="Genomic_DNA"/>
</dbReference>
<comment type="caution">
    <text evidence="2">The sequence shown here is derived from an EMBL/GenBank/DDBJ whole genome shotgun (WGS) entry which is preliminary data.</text>
</comment>
<keyword evidence="2" id="KW-0378">Hydrolase</keyword>
<dbReference type="GO" id="GO:0004519">
    <property type="term" value="F:endonuclease activity"/>
    <property type="evidence" value="ECO:0007669"/>
    <property type="project" value="UniProtKB-KW"/>
</dbReference>
<protein>
    <submittedName>
        <fullName evidence="2">Uma2 family endonuclease</fullName>
    </submittedName>
</protein>
<dbReference type="AlphaFoldDB" id="A0A8J7EWZ8"/>
<accession>A0A8J7EWZ8</accession>
<dbReference type="SUPFAM" id="SSF52980">
    <property type="entry name" value="Restriction endonuclease-like"/>
    <property type="match status" value="1"/>
</dbReference>
<dbReference type="CDD" id="cd06260">
    <property type="entry name" value="DUF820-like"/>
    <property type="match status" value="1"/>
</dbReference>
<dbReference type="InterPro" id="IPR011335">
    <property type="entry name" value="Restrct_endonuc-II-like"/>
</dbReference>
<keyword evidence="3" id="KW-1185">Reference proteome</keyword>
<reference evidence="2" key="1">
    <citation type="submission" date="2020-10" db="EMBL/GenBank/DDBJ databases">
        <authorList>
            <person name="Castelo-Branco R."/>
            <person name="Eusebio N."/>
            <person name="Adriana R."/>
            <person name="Vieira A."/>
            <person name="Brugerolle De Fraissinette N."/>
            <person name="Rezende De Castro R."/>
            <person name="Schneider M.P."/>
            <person name="Vasconcelos V."/>
            <person name="Leao P.N."/>
        </authorList>
    </citation>
    <scope>NUCLEOTIDE SEQUENCE</scope>
    <source>
        <strain evidence="2">LEGE 06105</strain>
    </source>
</reference>
<dbReference type="InterPro" id="IPR012296">
    <property type="entry name" value="Nuclease_put_TT1808"/>
</dbReference>
<dbReference type="Pfam" id="PF05685">
    <property type="entry name" value="Uma2"/>
    <property type="match status" value="1"/>
</dbReference>
<keyword evidence="2" id="KW-0255">Endonuclease</keyword>
<dbReference type="PANTHER" id="PTHR34107">
    <property type="entry name" value="SLL0198 PROTEIN-RELATED"/>
    <property type="match status" value="1"/>
</dbReference>
<keyword evidence="2" id="KW-0540">Nuclease</keyword>
<dbReference type="RefSeq" id="WP_193915928.1">
    <property type="nucleotide sequence ID" value="NZ_JADEWL010000002.1"/>
</dbReference>
<evidence type="ECO:0000313" key="3">
    <source>
        <dbReference type="Proteomes" id="UP000620559"/>
    </source>
</evidence>
<dbReference type="InterPro" id="IPR008538">
    <property type="entry name" value="Uma2"/>
</dbReference>
<proteinExistence type="predicted"/>
<evidence type="ECO:0000313" key="2">
    <source>
        <dbReference type="EMBL" id="MBE9211288.1"/>
    </source>
</evidence>
<dbReference type="Gene3D" id="3.90.1570.10">
    <property type="entry name" value="tt1808, chain A"/>
    <property type="match status" value="1"/>
</dbReference>
<name>A0A8J7EWZ8_9CYAN</name>
<feature type="domain" description="Putative restriction endonuclease" evidence="1">
    <location>
        <begin position="16"/>
        <end position="185"/>
    </location>
</feature>
<organism evidence="2 3">
    <name type="scientific">Plectonema cf. radiosum LEGE 06105</name>
    <dbReference type="NCBI Taxonomy" id="945769"/>
    <lineage>
        <taxon>Bacteria</taxon>
        <taxon>Bacillati</taxon>
        <taxon>Cyanobacteriota</taxon>
        <taxon>Cyanophyceae</taxon>
        <taxon>Oscillatoriophycideae</taxon>
        <taxon>Oscillatoriales</taxon>
        <taxon>Microcoleaceae</taxon>
        <taxon>Plectonema</taxon>
    </lineage>
</organism>